<dbReference type="RefSeq" id="WP_021984503.1">
    <property type="nucleotide sequence ID" value="NZ_CP060632.1"/>
</dbReference>
<proteinExistence type="inferred from homology"/>
<keyword evidence="7" id="KW-0547">Nucleotide-binding</keyword>
<evidence type="ECO:0000259" key="17">
    <source>
        <dbReference type="PROSITE" id="PS50109"/>
    </source>
</evidence>
<feature type="transmembrane region" description="Helical" evidence="16">
    <location>
        <begin position="37"/>
        <end position="61"/>
    </location>
</feature>
<comment type="catalytic activity">
    <reaction evidence="1">
        <text>ATP + protein L-histidine = ADP + protein N-phospho-L-histidine.</text>
        <dbReference type="EC" id="2.7.13.3"/>
    </reaction>
</comment>
<keyword evidence="16" id="KW-1133">Transmembrane helix</keyword>
<dbReference type="Pfam" id="PF00512">
    <property type="entry name" value="HisKA"/>
    <property type="match status" value="1"/>
</dbReference>
<evidence type="ECO:0000256" key="2">
    <source>
        <dbReference type="ARBA" id="ARBA00006402"/>
    </source>
</evidence>
<feature type="transmembrane region" description="Helical" evidence="16">
    <location>
        <begin position="12"/>
        <end position="31"/>
    </location>
</feature>
<evidence type="ECO:0000256" key="1">
    <source>
        <dbReference type="ARBA" id="ARBA00000085"/>
    </source>
</evidence>
<feature type="domain" description="Response regulatory" evidence="18">
    <location>
        <begin position="464"/>
        <end position="583"/>
    </location>
</feature>
<comment type="similarity">
    <text evidence="2">In the N-terminal section; belongs to the phytochrome family.</text>
</comment>
<evidence type="ECO:0000256" key="9">
    <source>
        <dbReference type="ARBA" id="ARBA00022840"/>
    </source>
</evidence>
<dbReference type="Gene3D" id="1.10.287.130">
    <property type="match status" value="1"/>
</dbReference>
<dbReference type="KEGG" id="wcp:H9Q76_13325"/>
<dbReference type="Gene3D" id="3.40.50.2300">
    <property type="match status" value="1"/>
</dbReference>
<dbReference type="CDD" id="cd16922">
    <property type="entry name" value="HATPase_EvgS-ArcB-TorS-like"/>
    <property type="match status" value="1"/>
</dbReference>
<dbReference type="SMART" id="SM00448">
    <property type="entry name" value="REC"/>
    <property type="match status" value="1"/>
</dbReference>
<dbReference type="InterPro" id="IPR004358">
    <property type="entry name" value="Sig_transdc_His_kin-like_C"/>
</dbReference>
<dbReference type="Pfam" id="PF00072">
    <property type="entry name" value="Response_reg"/>
    <property type="match status" value="1"/>
</dbReference>
<dbReference type="InterPro" id="IPR001789">
    <property type="entry name" value="Sig_transdc_resp-reg_receiver"/>
</dbReference>
<feature type="modified residue" description="4-aspartylphosphate" evidence="15">
    <location>
        <position position="513"/>
    </location>
</feature>
<dbReference type="FunFam" id="3.30.565.10:FF:000010">
    <property type="entry name" value="Sensor histidine kinase RcsC"/>
    <property type="match status" value="1"/>
</dbReference>
<dbReference type="PROSITE" id="PS50110">
    <property type="entry name" value="RESPONSE_REGULATORY"/>
    <property type="match status" value="1"/>
</dbReference>
<evidence type="ECO:0000256" key="11">
    <source>
        <dbReference type="ARBA" id="ARBA00024867"/>
    </source>
</evidence>
<dbReference type="InterPro" id="IPR036097">
    <property type="entry name" value="HisK_dim/P_sf"/>
</dbReference>
<keyword evidence="8" id="KW-0418">Kinase</keyword>
<keyword evidence="16" id="KW-0472">Membrane</keyword>
<comment type="subunit">
    <text evidence="12">At low DSF concentrations, interacts with RpfF.</text>
</comment>
<dbReference type="SUPFAM" id="SSF52172">
    <property type="entry name" value="CheY-like"/>
    <property type="match status" value="1"/>
</dbReference>
<evidence type="ECO:0000256" key="6">
    <source>
        <dbReference type="ARBA" id="ARBA00022679"/>
    </source>
</evidence>
<dbReference type="FunFam" id="1.10.287.130:FF:000002">
    <property type="entry name" value="Two-component osmosensing histidine kinase"/>
    <property type="match status" value="1"/>
</dbReference>
<evidence type="ECO:0000256" key="5">
    <source>
        <dbReference type="ARBA" id="ARBA00022553"/>
    </source>
</evidence>
<dbReference type="SMART" id="SM00388">
    <property type="entry name" value="HisKA"/>
    <property type="match status" value="1"/>
</dbReference>
<evidence type="ECO:0000256" key="8">
    <source>
        <dbReference type="ARBA" id="ARBA00022777"/>
    </source>
</evidence>
<dbReference type="Gene3D" id="3.30.565.10">
    <property type="entry name" value="Histidine kinase-like ATPase, C-terminal domain"/>
    <property type="match status" value="1"/>
</dbReference>
<dbReference type="PRINTS" id="PR00344">
    <property type="entry name" value="BCTRLSENSOR"/>
</dbReference>
<evidence type="ECO:0000256" key="12">
    <source>
        <dbReference type="ARBA" id="ARBA00064003"/>
    </source>
</evidence>
<dbReference type="PANTHER" id="PTHR45339">
    <property type="entry name" value="HYBRID SIGNAL TRANSDUCTION HISTIDINE KINASE J"/>
    <property type="match status" value="1"/>
</dbReference>
<keyword evidence="5 15" id="KW-0597">Phosphoprotein</keyword>
<sequence>MEKLAKLGWQKLIIIAAALDIVLGIIFGAIFKAVPAGIIVGVLAAAVTGVIVFALGGGVVAGHTKGDKYKKLFMNLPIGFAQAKIITDSLGNSIGYCIQEANERFGSYFNLDASDYQDKILGESKIEVLQDINAWFTAYNTSGTKEGDFMDVEITMEKLGKVFNTVMYKSEADYINMVVIDITDQKETENKLSAAIEDANAAYKTQAEFLANMSHEIRTPINGILGMLQLTLMADDLQADYRDNLLTAKGCADNLLRLINDILDISKLEAGKYNLKEEIFDVRAAIEETVAAQVPTATNKGLALDCTFGNNIPKLVKGDGQRIQQILNCLLSNALKFTSEGSVRVKIAAIDAEKENINLRIAVADTGIGISEKNMDKLFIRFSQVDGSDTRKYGGSGLGLVISKQIAELMGGNISVQSKEGIGSTFIAEIPLKVVKAAEVEAAKNMEEKEDAAVFSINAHSKARILVAEDEPVNQQVIGKLLGMAGFSYDIAENGEKAIELFKQKEYDAALFDVQMPVMDGIAATQQIREIEQKEHKKRLPIIAVTARAMFGDKERILENKLDDYIAKPYNLNTVVETLNRYIDKKED</sequence>
<gene>
    <name evidence="19" type="ORF">H9Q76_13325</name>
</gene>
<dbReference type="InterPro" id="IPR003661">
    <property type="entry name" value="HisK_dim/P_dom"/>
</dbReference>
<dbReference type="SUPFAM" id="SSF47384">
    <property type="entry name" value="Homodimeric domain of signal transducing histidine kinase"/>
    <property type="match status" value="1"/>
</dbReference>
<dbReference type="CDD" id="cd17546">
    <property type="entry name" value="REC_hyHK_CKI1_RcsC-like"/>
    <property type="match status" value="1"/>
</dbReference>
<evidence type="ECO:0000256" key="15">
    <source>
        <dbReference type="PROSITE-ProRule" id="PRU00169"/>
    </source>
</evidence>
<dbReference type="GO" id="GO:0000155">
    <property type="term" value="F:phosphorelay sensor kinase activity"/>
    <property type="evidence" value="ECO:0007669"/>
    <property type="project" value="InterPro"/>
</dbReference>
<dbReference type="PROSITE" id="PS50109">
    <property type="entry name" value="HIS_KIN"/>
    <property type="match status" value="1"/>
</dbReference>
<dbReference type="EC" id="2.7.13.3" evidence="3"/>
<accession>A0A7G9FM86</accession>
<dbReference type="PANTHER" id="PTHR45339:SF5">
    <property type="entry name" value="HISTIDINE KINASE"/>
    <property type="match status" value="1"/>
</dbReference>
<dbReference type="Proteomes" id="UP000515819">
    <property type="component" value="Chromosome"/>
</dbReference>
<dbReference type="GO" id="GO:0005524">
    <property type="term" value="F:ATP binding"/>
    <property type="evidence" value="ECO:0007669"/>
    <property type="project" value="UniProtKB-KW"/>
</dbReference>
<evidence type="ECO:0000256" key="4">
    <source>
        <dbReference type="ARBA" id="ARBA00018672"/>
    </source>
</evidence>
<evidence type="ECO:0000256" key="10">
    <source>
        <dbReference type="ARBA" id="ARBA00023012"/>
    </source>
</evidence>
<feature type="domain" description="Histidine kinase" evidence="17">
    <location>
        <begin position="212"/>
        <end position="434"/>
    </location>
</feature>
<keyword evidence="10" id="KW-0902">Two-component regulatory system</keyword>
<evidence type="ECO:0000256" key="16">
    <source>
        <dbReference type="SAM" id="Phobius"/>
    </source>
</evidence>
<evidence type="ECO:0000256" key="13">
    <source>
        <dbReference type="ARBA" id="ARBA00068150"/>
    </source>
</evidence>
<evidence type="ECO:0000313" key="20">
    <source>
        <dbReference type="Proteomes" id="UP000515819"/>
    </source>
</evidence>
<dbReference type="InterPro" id="IPR005467">
    <property type="entry name" value="His_kinase_dom"/>
</dbReference>
<dbReference type="AlphaFoldDB" id="A0A7G9FM86"/>
<dbReference type="SUPFAM" id="SSF55874">
    <property type="entry name" value="ATPase domain of HSP90 chaperone/DNA topoisomerase II/histidine kinase"/>
    <property type="match status" value="1"/>
</dbReference>
<protein>
    <recommendedName>
        <fullName evidence="14">Circadian input-output histidine kinase CikA</fullName>
        <ecNumber evidence="3">2.7.13.3</ecNumber>
    </recommendedName>
    <alternativeName>
        <fullName evidence="13">Sensory/regulatory protein RpfC</fullName>
    </alternativeName>
    <alternativeName>
        <fullName evidence="4">Stage 0 sporulation protein A homolog</fullName>
    </alternativeName>
</protein>
<comment type="function">
    <text evidence="11">May play the central regulatory role in sporulation. It may be an element of the effector pathway responsible for the activation of sporulation genes in response to nutritional stress. Spo0A may act in concert with spo0H (a sigma factor) to control the expression of some genes that are critical to the sporulation process.</text>
</comment>
<reference evidence="19 20" key="1">
    <citation type="submission" date="2020-08" db="EMBL/GenBank/DDBJ databases">
        <authorList>
            <person name="Liu C."/>
            <person name="Sun Q."/>
        </authorList>
    </citation>
    <scope>NUCLEOTIDE SEQUENCE [LARGE SCALE GENOMIC DNA]</scope>
    <source>
        <strain evidence="19 20">NSJ-4</strain>
    </source>
</reference>
<dbReference type="InterPro" id="IPR036890">
    <property type="entry name" value="HATPase_C_sf"/>
</dbReference>
<dbReference type="InterPro" id="IPR003594">
    <property type="entry name" value="HATPase_dom"/>
</dbReference>
<organism evidence="19 20">
    <name type="scientific">Wujia chipingensis</name>
    <dbReference type="NCBI Taxonomy" id="2763670"/>
    <lineage>
        <taxon>Bacteria</taxon>
        <taxon>Bacillati</taxon>
        <taxon>Bacillota</taxon>
        <taxon>Clostridia</taxon>
        <taxon>Lachnospirales</taxon>
        <taxon>Lachnospiraceae</taxon>
        <taxon>Wujia</taxon>
    </lineage>
</organism>
<evidence type="ECO:0000259" key="18">
    <source>
        <dbReference type="PROSITE" id="PS50110"/>
    </source>
</evidence>
<keyword evidence="6" id="KW-0808">Transferase</keyword>
<evidence type="ECO:0000256" key="3">
    <source>
        <dbReference type="ARBA" id="ARBA00012438"/>
    </source>
</evidence>
<keyword evidence="16" id="KW-0812">Transmembrane</keyword>
<dbReference type="SMART" id="SM00387">
    <property type="entry name" value="HATPase_c"/>
    <property type="match status" value="1"/>
</dbReference>
<name>A0A7G9FM86_9FIRM</name>
<evidence type="ECO:0000256" key="14">
    <source>
        <dbReference type="ARBA" id="ARBA00074306"/>
    </source>
</evidence>
<dbReference type="InterPro" id="IPR011006">
    <property type="entry name" value="CheY-like_superfamily"/>
</dbReference>
<keyword evidence="9" id="KW-0067">ATP-binding</keyword>
<dbReference type="CDD" id="cd00082">
    <property type="entry name" value="HisKA"/>
    <property type="match status" value="1"/>
</dbReference>
<evidence type="ECO:0000313" key="19">
    <source>
        <dbReference type="EMBL" id="QNL99667.1"/>
    </source>
</evidence>
<evidence type="ECO:0000256" key="7">
    <source>
        <dbReference type="ARBA" id="ARBA00022741"/>
    </source>
</evidence>
<keyword evidence="20" id="KW-1185">Reference proteome</keyword>
<dbReference type="EMBL" id="CP060632">
    <property type="protein sequence ID" value="QNL99667.1"/>
    <property type="molecule type" value="Genomic_DNA"/>
</dbReference>
<dbReference type="Pfam" id="PF02518">
    <property type="entry name" value="HATPase_c"/>
    <property type="match status" value="1"/>
</dbReference>